<dbReference type="RefSeq" id="WP_111447284.1">
    <property type="nucleotide sequence ID" value="NZ_QKZK01000075.1"/>
</dbReference>
<dbReference type="EMBL" id="QKZK01000075">
    <property type="protein sequence ID" value="PZX09659.1"/>
    <property type="molecule type" value="Genomic_DNA"/>
</dbReference>
<protein>
    <submittedName>
        <fullName evidence="1">Uncharacterized protein</fullName>
    </submittedName>
</protein>
<evidence type="ECO:0000313" key="1">
    <source>
        <dbReference type="EMBL" id="PZX09659.1"/>
    </source>
</evidence>
<keyword evidence="2" id="KW-1185">Reference proteome</keyword>
<name>A0A2W7PK55_9BACT</name>
<sequence length="171" mass="19906">MHTQVYHLNTSLNFGKHAGKTIVDLLESGESRYIGYLIFNNIKRFILHPDTIKKLNLQGFFDDMPISCYCNGGMLSTNQFEGFSKSDILESLNNKYQEYIFNPQKYEESVNHEIQDYYNKQNHLEKSELNDSNADYNSESRFEKYGGYNGYSDDTIDDAFEGDPLNTWNVE</sequence>
<dbReference type="AlphaFoldDB" id="A0A2W7PK55"/>
<evidence type="ECO:0000313" key="2">
    <source>
        <dbReference type="Proteomes" id="UP000249239"/>
    </source>
</evidence>
<comment type="caution">
    <text evidence="1">The sequence shown here is derived from an EMBL/GenBank/DDBJ whole genome shotgun (WGS) entry which is preliminary data.</text>
</comment>
<dbReference type="OrthoDB" id="1083265at2"/>
<gene>
    <name evidence="1" type="ORF">LX69_03532</name>
</gene>
<proteinExistence type="predicted"/>
<dbReference type="Proteomes" id="UP000249239">
    <property type="component" value="Unassembled WGS sequence"/>
</dbReference>
<accession>A0A2W7PK55</accession>
<reference evidence="1 2" key="1">
    <citation type="submission" date="2018-06" db="EMBL/GenBank/DDBJ databases">
        <title>Genomic Encyclopedia of Archaeal and Bacterial Type Strains, Phase II (KMG-II): from individual species to whole genera.</title>
        <authorList>
            <person name="Goeker M."/>
        </authorList>
    </citation>
    <scope>NUCLEOTIDE SEQUENCE [LARGE SCALE GENOMIC DNA]</scope>
    <source>
        <strain evidence="1 2">DSM 6779</strain>
    </source>
</reference>
<organism evidence="1 2">
    <name type="scientific">Breznakibacter xylanolyticus</name>
    <dbReference type="NCBI Taxonomy" id="990"/>
    <lineage>
        <taxon>Bacteria</taxon>
        <taxon>Pseudomonadati</taxon>
        <taxon>Bacteroidota</taxon>
        <taxon>Bacteroidia</taxon>
        <taxon>Marinilabiliales</taxon>
        <taxon>Marinilabiliaceae</taxon>
        <taxon>Breznakibacter</taxon>
    </lineage>
</organism>